<dbReference type="AlphaFoldDB" id="A0A1F6MRC0"/>
<dbReference type="EMBL" id="MFQN01000033">
    <property type="protein sequence ID" value="OGH73973.1"/>
    <property type="molecule type" value="Genomic_DNA"/>
</dbReference>
<dbReference type="SUPFAM" id="SSF58014">
    <property type="entry name" value="Coiled-coil domain of nucleotide exchange factor GrpE"/>
    <property type="match status" value="1"/>
</dbReference>
<dbReference type="Gene3D" id="2.30.22.10">
    <property type="entry name" value="Head domain of nucleotide exchange factor GrpE"/>
    <property type="match status" value="1"/>
</dbReference>
<proteinExistence type="inferred from homology"/>
<comment type="function">
    <text evidence="3">Participates actively in the response to hyperosmotic and heat shock by preventing the aggregation of stress-denatured proteins, in association with DnaK and GrpE. It is the nucleotide exchange factor for DnaK and may function as a thermosensor. Unfolded proteins bind initially to DnaJ; upon interaction with the DnaJ-bound protein, DnaK hydrolyzes its bound ATP, resulting in the formation of a stable complex. GrpE releases ADP from DnaK; ATP binding to DnaK triggers the release of the substrate protein, thus completing the reaction cycle. Several rounds of ATP-dependent interactions between DnaJ, DnaK and GrpE are required for fully efficient folding.</text>
</comment>
<dbReference type="InterPro" id="IPR000740">
    <property type="entry name" value="GrpE"/>
</dbReference>
<keyword evidence="3" id="KW-0346">Stress response</keyword>
<dbReference type="Proteomes" id="UP000178347">
    <property type="component" value="Unassembled WGS sequence"/>
</dbReference>
<gene>
    <name evidence="3" type="primary">grpE</name>
    <name evidence="6" type="ORF">A3G00_03650</name>
</gene>
<dbReference type="GO" id="GO:0051087">
    <property type="term" value="F:protein-folding chaperone binding"/>
    <property type="evidence" value="ECO:0007669"/>
    <property type="project" value="InterPro"/>
</dbReference>
<feature type="compositionally biased region" description="Basic and acidic residues" evidence="5">
    <location>
        <begin position="1"/>
        <end position="19"/>
    </location>
</feature>
<dbReference type="InterPro" id="IPR013805">
    <property type="entry name" value="GrpE_CC"/>
</dbReference>
<evidence type="ECO:0000256" key="4">
    <source>
        <dbReference type="RuleBase" id="RU004478"/>
    </source>
</evidence>
<dbReference type="HAMAP" id="MF_01151">
    <property type="entry name" value="GrpE"/>
    <property type="match status" value="1"/>
</dbReference>
<dbReference type="Gene3D" id="3.90.20.20">
    <property type="match status" value="1"/>
</dbReference>
<dbReference type="GO" id="GO:0051082">
    <property type="term" value="F:unfolded protein binding"/>
    <property type="evidence" value="ECO:0007669"/>
    <property type="project" value="TreeGrafter"/>
</dbReference>
<dbReference type="STRING" id="1798692.A3G00_03650"/>
<keyword evidence="2 3" id="KW-0143">Chaperone</keyword>
<dbReference type="Pfam" id="PF01025">
    <property type="entry name" value="GrpE"/>
    <property type="match status" value="1"/>
</dbReference>
<dbReference type="PANTHER" id="PTHR21237:SF23">
    <property type="entry name" value="GRPE PROTEIN HOMOLOG, MITOCHONDRIAL"/>
    <property type="match status" value="1"/>
</dbReference>
<dbReference type="CDD" id="cd00446">
    <property type="entry name" value="GrpE"/>
    <property type="match status" value="1"/>
</dbReference>
<protein>
    <recommendedName>
        <fullName evidence="3">Protein GrpE</fullName>
    </recommendedName>
    <alternativeName>
        <fullName evidence="3">HSP-70 cofactor</fullName>
    </alternativeName>
</protein>
<dbReference type="GO" id="GO:0006457">
    <property type="term" value="P:protein folding"/>
    <property type="evidence" value="ECO:0007669"/>
    <property type="project" value="InterPro"/>
</dbReference>
<feature type="region of interest" description="Disordered" evidence="5">
    <location>
        <begin position="1"/>
        <end position="41"/>
    </location>
</feature>
<dbReference type="PRINTS" id="PR00773">
    <property type="entry name" value="GRPEPROTEIN"/>
</dbReference>
<evidence type="ECO:0000256" key="2">
    <source>
        <dbReference type="ARBA" id="ARBA00023186"/>
    </source>
</evidence>
<sequence length="200" mass="23001">MTDEEKIKSEDKTLEDRGQMTENSKQGDLDEEEKEKSEVRSPKSFFNRHCKNCEKLELECAEYKSGWQRALADYKNLQTEIEKRRGEWAQMSETQVLNDFLPVYEHLKLALSMEHGAWSIEQEDWRKGIEHIMKQFGDVLRAHGLEEIKTVGEQLDLKFHEAVGEEAVEGIEAGKIVKEVETGYVMGGRVVKAAKVIVAK</sequence>
<dbReference type="GO" id="GO:0000774">
    <property type="term" value="F:adenyl-nucleotide exchange factor activity"/>
    <property type="evidence" value="ECO:0007669"/>
    <property type="project" value="InterPro"/>
</dbReference>
<evidence type="ECO:0000256" key="3">
    <source>
        <dbReference type="HAMAP-Rule" id="MF_01151"/>
    </source>
</evidence>
<evidence type="ECO:0000256" key="5">
    <source>
        <dbReference type="SAM" id="MobiDB-lite"/>
    </source>
</evidence>
<evidence type="ECO:0000256" key="1">
    <source>
        <dbReference type="ARBA" id="ARBA00009054"/>
    </source>
</evidence>
<dbReference type="SUPFAM" id="SSF51064">
    <property type="entry name" value="Head domain of nucleotide exchange factor GrpE"/>
    <property type="match status" value="1"/>
</dbReference>
<comment type="caution">
    <text evidence="6">The sequence shown here is derived from an EMBL/GenBank/DDBJ whole genome shotgun (WGS) entry which is preliminary data.</text>
</comment>
<dbReference type="GO" id="GO:0005737">
    <property type="term" value="C:cytoplasm"/>
    <property type="evidence" value="ECO:0007669"/>
    <property type="project" value="UniProtKB-SubCell"/>
</dbReference>
<accession>A0A1F6MRC0</accession>
<organism evidence="6 7">
    <name type="scientific">Candidatus Magasanikbacteria bacterium RIFCSPLOWO2_12_FULL_43_12</name>
    <dbReference type="NCBI Taxonomy" id="1798692"/>
    <lineage>
        <taxon>Bacteria</taxon>
        <taxon>Candidatus Magasanikiibacteriota</taxon>
    </lineage>
</organism>
<comment type="subunit">
    <text evidence="3">Homodimer.</text>
</comment>
<reference evidence="6 7" key="1">
    <citation type="journal article" date="2016" name="Nat. Commun.">
        <title>Thousands of microbial genomes shed light on interconnected biogeochemical processes in an aquifer system.</title>
        <authorList>
            <person name="Anantharaman K."/>
            <person name="Brown C.T."/>
            <person name="Hug L.A."/>
            <person name="Sharon I."/>
            <person name="Castelle C.J."/>
            <person name="Probst A.J."/>
            <person name="Thomas B.C."/>
            <person name="Singh A."/>
            <person name="Wilkins M.J."/>
            <person name="Karaoz U."/>
            <person name="Brodie E.L."/>
            <person name="Williams K.H."/>
            <person name="Hubbard S.S."/>
            <person name="Banfield J.F."/>
        </authorList>
    </citation>
    <scope>NUCLEOTIDE SEQUENCE [LARGE SCALE GENOMIC DNA]</scope>
</reference>
<dbReference type="InterPro" id="IPR009012">
    <property type="entry name" value="GrpE_head"/>
</dbReference>
<dbReference type="GO" id="GO:0042803">
    <property type="term" value="F:protein homodimerization activity"/>
    <property type="evidence" value="ECO:0007669"/>
    <property type="project" value="InterPro"/>
</dbReference>
<comment type="similarity">
    <text evidence="1 3 4">Belongs to the GrpE family.</text>
</comment>
<comment type="subcellular location">
    <subcellularLocation>
        <location evidence="3">Cytoplasm</location>
    </subcellularLocation>
</comment>
<dbReference type="PANTHER" id="PTHR21237">
    <property type="entry name" value="GRPE PROTEIN"/>
    <property type="match status" value="1"/>
</dbReference>
<evidence type="ECO:0000313" key="7">
    <source>
        <dbReference type="Proteomes" id="UP000178347"/>
    </source>
</evidence>
<name>A0A1F6MRC0_9BACT</name>
<keyword evidence="3" id="KW-0963">Cytoplasm</keyword>
<evidence type="ECO:0000313" key="6">
    <source>
        <dbReference type="EMBL" id="OGH73973.1"/>
    </source>
</evidence>